<accession>K2QAM4</accession>
<dbReference type="PANTHER" id="PTHR45737">
    <property type="entry name" value="VON WILLEBRAND FACTOR A DOMAIN-CONTAINING PROTEIN 5A"/>
    <property type="match status" value="1"/>
</dbReference>
<dbReference type="Gene3D" id="2.60.40.1170">
    <property type="entry name" value="Mu homology domain, subdomain B"/>
    <property type="match status" value="1"/>
</dbReference>
<name>K2QAM4_METFP</name>
<evidence type="ECO:0000259" key="2">
    <source>
        <dbReference type="PROSITE" id="PS50234"/>
    </source>
</evidence>
<organism evidence="3 4">
    <name type="scientific">Methanobacterium formicicum (strain DSM 3637 / PP1)</name>
    <dbReference type="NCBI Taxonomy" id="1204725"/>
    <lineage>
        <taxon>Archaea</taxon>
        <taxon>Methanobacteriati</taxon>
        <taxon>Methanobacteriota</taxon>
        <taxon>Methanomada group</taxon>
        <taxon>Methanobacteria</taxon>
        <taxon>Methanobacteriales</taxon>
        <taxon>Methanobacteriaceae</taxon>
        <taxon>Methanobacterium</taxon>
    </lineage>
</organism>
<keyword evidence="1" id="KW-1133">Transmembrane helix</keyword>
<dbReference type="PANTHER" id="PTHR45737:SF6">
    <property type="entry name" value="VON WILLEBRAND FACTOR A DOMAIN-CONTAINING PROTEIN 5A"/>
    <property type="match status" value="1"/>
</dbReference>
<dbReference type="Pfam" id="PF01345">
    <property type="entry name" value="DUF11"/>
    <property type="match status" value="1"/>
</dbReference>
<dbReference type="Proteomes" id="UP000007360">
    <property type="component" value="Unassembled WGS sequence"/>
</dbReference>
<sequence>MRKKAITLSFSLLLVFVLCGAATAGDNVTVSKTAVSTGSDTATVTITINGPPANSSATGTDVVYALDCSGSMSGEPLQASQDAANNIVNKMNPANQQAAVVNWDSTIQPSSIGLTTDYTAVHAAINAGVAAGSTNMAAAIQQAIAYLDASTMAGNTHNIILLSDGYPDSQADAITQAQAAAAKGYKLFTIGLGDSVDAAFMTQLATITGGKYYAAPSGSDLDQIYNDIFSQFTSQTATNIVVTDVLPSYISVVGNPTIIPNSNTKNADGTTTLVWNVGSLSTGQTWTVSYNVKSSQYGTLPTNVQATVSYNDPEGIPKTATLPVPTVTFTKPATNGTTVTAKTVGMQTSGVPVAGLISALLLVMGGLLLPRRK</sequence>
<feature type="domain" description="VWFA" evidence="2">
    <location>
        <begin position="61"/>
        <end position="228"/>
    </location>
</feature>
<gene>
    <name evidence="3" type="ORF">A994_10324</name>
</gene>
<dbReference type="Pfam" id="PF00092">
    <property type="entry name" value="VWA"/>
    <property type="match status" value="1"/>
</dbReference>
<dbReference type="SMART" id="SM00327">
    <property type="entry name" value="VWA"/>
    <property type="match status" value="1"/>
</dbReference>
<dbReference type="AlphaFoldDB" id="K2QAM4"/>
<evidence type="ECO:0000256" key="1">
    <source>
        <dbReference type="SAM" id="Phobius"/>
    </source>
</evidence>
<dbReference type="PROSITE" id="PS50234">
    <property type="entry name" value="VWFA"/>
    <property type="match status" value="1"/>
</dbReference>
<evidence type="ECO:0000313" key="3">
    <source>
        <dbReference type="EMBL" id="EKF85006.1"/>
    </source>
</evidence>
<evidence type="ECO:0000313" key="4">
    <source>
        <dbReference type="Proteomes" id="UP000007360"/>
    </source>
</evidence>
<dbReference type="PATRIC" id="fig|1204725.3.peg.2077"/>
<feature type="transmembrane region" description="Helical" evidence="1">
    <location>
        <begin position="350"/>
        <end position="369"/>
    </location>
</feature>
<proteinExistence type="predicted"/>
<protein>
    <recommendedName>
        <fullName evidence="2">VWFA domain-containing protein</fullName>
    </recommendedName>
</protein>
<keyword evidence="1" id="KW-0472">Membrane</keyword>
<reference evidence="3 4" key="1">
    <citation type="journal article" date="2012" name="J. Bacteriol.">
        <title>Draft genome sequence of Methanobacterium formicicum DSM 3637, an archaebacterium isolated from the methane producer amoeba Pelomyxa palustris.</title>
        <authorList>
            <person name="Gutierrez G."/>
        </authorList>
    </citation>
    <scope>NUCLEOTIDE SEQUENCE [LARGE SCALE GENOMIC DNA]</scope>
    <source>
        <strain evidence="4">DSM 3637 / PP1</strain>
    </source>
</reference>
<dbReference type="InterPro" id="IPR002035">
    <property type="entry name" value="VWF_A"/>
</dbReference>
<comment type="caution">
    <text evidence="3">The sequence shown here is derived from an EMBL/GenBank/DDBJ whole genome shotgun (WGS) entry which is preliminary data.</text>
</comment>
<dbReference type="OrthoDB" id="3296at2157"/>
<dbReference type="Gene3D" id="3.40.50.410">
    <property type="entry name" value="von Willebrand factor, type A domain"/>
    <property type="match status" value="1"/>
</dbReference>
<dbReference type="RefSeq" id="WP_004031522.1">
    <property type="nucleotide sequence ID" value="NZ_AMPO01000010.1"/>
</dbReference>
<dbReference type="SUPFAM" id="SSF53300">
    <property type="entry name" value="vWA-like"/>
    <property type="match status" value="1"/>
</dbReference>
<keyword evidence="1" id="KW-0812">Transmembrane</keyword>
<dbReference type="InterPro" id="IPR001434">
    <property type="entry name" value="OmcB-like_DUF11"/>
</dbReference>
<dbReference type="InterPro" id="IPR036465">
    <property type="entry name" value="vWFA_dom_sf"/>
</dbReference>
<dbReference type="EMBL" id="AMPO01000010">
    <property type="protein sequence ID" value="EKF85006.1"/>
    <property type="molecule type" value="Genomic_DNA"/>
</dbReference>
<dbReference type="CDD" id="cd00198">
    <property type="entry name" value="vWFA"/>
    <property type="match status" value="1"/>
</dbReference>
<keyword evidence="4" id="KW-1185">Reference proteome</keyword>